<organism evidence="5 6">
    <name type="scientific">Holothuria leucospilota</name>
    <name type="common">Black long sea cucumber</name>
    <name type="synonym">Mertensiothuria leucospilota</name>
    <dbReference type="NCBI Taxonomy" id="206669"/>
    <lineage>
        <taxon>Eukaryota</taxon>
        <taxon>Metazoa</taxon>
        <taxon>Echinodermata</taxon>
        <taxon>Eleutherozoa</taxon>
        <taxon>Echinozoa</taxon>
        <taxon>Holothuroidea</taxon>
        <taxon>Aspidochirotacea</taxon>
        <taxon>Aspidochirotida</taxon>
        <taxon>Holothuriidae</taxon>
        <taxon>Holothuria</taxon>
    </lineage>
</organism>
<sequence>MLKYSLLLSDNDIIFKLTVVLTCTRIYVAAIPCTHLSADSGCHECNEWGHCVPGKLPVDPWLDFALKTQREIQLDEPFANYQMFDSHNAFNNRGDGFGGNDSCSWPPPYDLPCQSFANHEFSLIDQLNMGIRGLELDNWWCHDAMRLAHMGTNLKIICFERNKLWSSALQDIANWLAKAGNEGEFVRLYINEKFYQGHDDEFNDPIWESFGSKLLTPANLEENYGGVWPTMRRLREDGKNVAVMIKTGADPEKDHGGLYVVRYDWRDAGMGGFTPYPLCGGKSPDDTRTWRFHGDATHYPIFYDGPSGGIMLDFHEMVKCHVQWPASDMVHPQMMRTAVFTWAEHEPAHTLQSGSCVALHSDNRWHVEQNCYQKFHYACRSLENKDVWTVSENTGPYSLTNDLCPDGFEFSLPNNGYRQMKVFEAAKGESVWINYSPWLPGYVAPTESATTPSSAVRCRTSSILFLTALLVWLTT</sequence>
<accession>A0A9Q1HIK8</accession>
<gene>
    <name evidence="5" type="ORF">HOLleu_05947</name>
</gene>
<keyword evidence="2" id="KW-0812">Transmembrane</keyword>
<comment type="caution">
    <text evidence="5">The sequence shown here is derived from an EMBL/GenBank/DDBJ whole genome shotgun (WGS) entry which is preliminary data.</text>
</comment>
<proteinExistence type="predicted"/>
<comment type="subcellular location">
    <subcellularLocation>
        <location evidence="1">Membrane</location>
    </subcellularLocation>
</comment>
<dbReference type="PANTHER" id="PTHR35518:SF2">
    <property type="entry name" value="MAINTENANCE OF TELOMERE CAPPING PROTEIN 6"/>
    <property type="match status" value="1"/>
</dbReference>
<dbReference type="InterPro" id="IPR017946">
    <property type="entry name" value="PLC-like_Pdiesterase_TIM-brl"/>
</dbReference>
<dbReference type="GO" id="GO:0006629">
    <property type="term" value="P:lipid metabolic process"/>
    <property type="evidence" value="ECO:0007669"/>
    <property type="project" value="InterPro"/>
</dbReference>
<keyword evidence="3" id="KW-1133">Transmembrane helix</keyword>
<evidence type="ECO:0000256" key="3">
    <source>
        <dbReference type="ARBA" id="ARBA00022989"/>
    </source>
</evidence>
<dbReference type="OrthoDB" id="10017021at2759"/>
<dbReference type="InterPro" id="IPR051008">
    <property type="entry name" value="Telomere_Capping_Maintenance"/>
</dbReference>
<reference evidence="5" key="1">
    <citation type="submission" date="2021-10" db="EMBL/GenBank/DDBJ databases">
        <title>Tropical sea cucumber genome reveals ecological adaptation and Cuvierian tubules defense mechanism.</title>
        <authorList>
            <person name="Chen T."/>
        </authorList>
    </citation>
    <scope>NUCLEOTIDE SEQUENCE</scope>
    <source>
        <strain evidence="5">Nanhai2018</strain>
        <tissue evidence="5">Muscle</tissue>
    </source>
</reference>
<evidence type="ECO:0000256" key="1">
    <source>
        <dbReference type="ARBA" id="ARBA00004370"/>
    </source>
</evidence>
<evidence type="ECO:0000313" key="6">
    <source>
        <dbReference type="Proteomes" id="UP001152320"/>
    </source>
</evidence>
<dbReference type="GO" id="GO:0016020">
    <property type="term" value="C:membrane"/>
    <property type="evidence" value="ECO:0007669"/>
    <property type="project" value="UniProtKB-SubCell"/>
</dbReference>
<evidence type="ECO:0000313" key="5">
    <source>
        <dbReference type="EMBL" id="KAJ8047055.1"/>
    </source>
</evidence>
<dbReference type="PROSITE" id="PS50007">
    <property type="entry name" value="PIPLC_X_DOMAIN"/>
    <property type="match status" value="1"/>
</dbReference>
<dbReference type="EMBL" id="JAIZAY010000002">
    <property type="protein sequence ID" value="KAJ8047055.1"/>
    <property type="molecule type" value="Genomic_DNA"/>
</dbReference>
<name>A0A9Q1HIK8_HOLLE</name>
<dbReference type="AlphaFoldDB" id="A0A9Q1HIK8"/>
<keyword evidence="6" id="KW-1185">Reference proteome</keyword>
<dbReference type="SUPFAM" id="SSF51695">
    <property type="entry name" value="PLC-like phosphodiesterases"/>
    <property type="match status" value="1"/>
</dbReference>
<evidence type="ECO:0000256" key="4">
    <source>
        <dbReference type="ARBA" id="ARBA00023136"/>
    </source>
</evidence>
<dbReference type="Proteomes" id="UP001152320">
    <property type="component" value="Chromosome 2"/>
</dbReference>
<protein>
    <submittedName>
        <fullName evidence="5">Maintenance of telomere capping protein 6</fullName>
    </submittedName>
</protein>
<dbReference type="Gene3D" id="3.20.20.190">
    <property type="entry name" value="Phosphatidylinositol (PI) phosphodiesterase"/>
    <property type="match status" value="1"/>
</dbReference>
<evidence type="ECO:0000256" key="2">
    <source>
        <dbReference type="ARBA" id="ARBA00022692"/>
    </source>
</evidence>
<dbReference type="GO" id="GO:0008081">
    <property type="term" value="F:phosphoric diester hydrolase activity"/>
    <property type="evidence" value="ECO:0007669"/>
    <property type="project" value="InterPro"/>
</dbReference>
<dbReference type="PANTHER" id="PTHR35518">
    <property type="entry name" value="MAINTENANCE OF TELOMOERE CAPPING"/>
    <property type="match status" value="1"/>
</dbReference>
<keyword evidence="4" id="KW-0472">Membrane</keyword>